<organism evidence="1 2">
    <name type="scientific">Rhizophagus irregularis</name>
    <dbReference type="NCBI Taxonomy" id="588596"/>
    <lineage>
        <taxon>Eukaryota</taxon>
        <taxon>Fungi</taxon>
        <taxon>Fungi incertae sedis</taxon>
        <taxon>Mucoromycota</taxon>
        <taxon>Glomeromycotina</taxon>
        <taxon>Glomeromycetes</taxon>
        <taxon>Glomerales</taxon>
        <taxon>Glomeraceae</taxon>
        <taxon>Rhizophagus</taxon>
    </lineage>
</organism>
<evidence type="ECO:0000313" key="1">
    <source>
        <dbReference type="EMBL" id="PKY62247.1"/>
    </source>
</evidence>
<name>A0A2I1HTQ7_9GLOM</name>
<dbReference type="AlphaFoldDB" id="A0A2I1HTQ7"/>
<dbReference type="EMBL" id="LLXI01006720">
    <property type="protein sequence ID" value="PKY62247.1"/>
    <property type="molecule type" value="Genomic_DNA"/>
</dbReference>
<protein>
    <submittedName>
        <fullName evidence="1">Uncharacterized protein</fullName>
    </submittedName>
</protein>
<dbReference type="VEuPathDB" id="FungiDB:RhiirA1_417591"/>
<reference evidence="1 2" key="1">
    <citation type="submission" date="2015-10" db="EMBL/GenBank/DDBJ databases">
        <title>Genome analyses suggest a sexual origin of heterokaryosis in a supposedly ancient asexual fungus.</title>
        <authorList>
            <person name="Ropars J."/>
            <person name="Sedzielewska K."/>
            <person name="Noel J."/>
            <person name="Charron P."/>
            <person name="Farinelli L."/>
            <person name="Marton T."/>
            <person name="Kruger M."/>
            <person name="Pelin A."/>
            <person name="Brachmann A."/>
            <person name="Corradi N."/>
        </authorList>
    </citation>
    <scope>NUCLEOTIDE SEQUENCE [LARGE SCALE GENOMIC DNA]</scope>
    <source>
        <strain evidence="1 2">A4</strain>
    </source>
</reference>
<sequence>MKSKTEERKIDDEDMRKKETRTTIYRVGLEIKKGNHYDFITTSKTDFHHIYGISGICKFIHVSKSNNEVPSSENNKECFTLRRFVILNFSGIYSF</sequence>
<feature type="non-terminal residue" evidence="1">
    <location>
        <position position="95"/>
    </location>
</feature>
<dbReference type="Proteomes" id="UP000234323">
    <property type="component" value="Unassembled WGS sequence"/>
</dbReference>
<gene>
    <name evidence="1" type="ORF">RhiirA4_413082</name>
</gene>
<proteinExistence type="predicted"/>
<comment type="caution">
    <text evidence="1">The sequence shown here is derived from an EMBL/GenBank/DDBJ whole genome shotgun (WGS) entry which is preliminary data.</text>
</comment>
<keyword evidence="2" id="KW-1185">Reference proteome</keyword>
<evidence type="ECO:0000313" key="2">
    <source>
        <dbReference type="Proteomes" id="UP000234323"/>
    </source>
</evidence>
<accession>A0A2I1HTQ7</accession>